<evidence type="ECO:0000256" key="1">
    <source>
        <dbReference type="ARBA" id="ARBA00001107"/>
    </source>
</evidence>
<dbReference type="PIRSF" id="PIRSF000808">
    <property type="entry name" value="GalT"/>
    <property type="match status" value="1"/>
</dbReference>
<evidence type="ECO:0000256" key="7">
    <source>
        <dbReference type="ARBA" id="ARBA00022679"/>
    </source>
</evidence>
<keyword evidence="8 15" id="KW-0548">Nucleotidyltransferase</keyword>
<evidence type="ECO:0000256" key="4">
    <source>
        <dbReference type="ARBA" id="ARBA00010951"/>
    </source>
</evidence>
<dbReference type="PANTHER" id="PTHR11943">
    <property type="entry name" value="GALACTOSE-1-PHOSPHATE URIDYLYLTRANSFERASE"/>
    <property type="match status" value="1"/>
</dbReference>
<dbReference type="NCBIfam" id="TIGR00209">
    <property type="entry name" value="galT_1"/>
    <property type="match status" value="1"/>
</dbReference>
<dbReference type="Pfam" id="PF01087">
    <property type="entry name" value="GalP_UDP_transf"/>
    <property type="match status" value="1"/>
</dbReference>
<protein>
    <recommendedName>
        <fullName evidence="6 13">Galactose-1-phosphate uridylyltransferase</fullName>
        <ecNumber evidence="5 13">2.7.7.12</ecNumber>
    </recommendedName>
</protein>
<evidence type="ECO:0000256" key="3">
    <source>
        <dbReference type="ARBA" id="ARBA00004947"/>
    </source>
</evidence>
<evidence type="ECO:0000256" key="11">
    <source>
        <dbReference type="ARBA" id="ARBA00023144"/>
    </source>
</evidence>
<dbReference type="EC" id="2.7.7.12" evidence="5 13"/>
<evidence type="ECO:0000256" key="14">
    <source>
        <dbReference type="PIRSR" id="PIRSR000808-1"/>
    </source>
</evidence>
<dbReference type="InterPro" id="IPR005850">
    <property type="entry name" value="GalP_Utransf_C"/>
</dbReference>
<comment type="cofactor">
    <cofactor evidence="2">
        <name>Zn(2+)</name>
        <dbReference type="ChEBI" id="CHEBI:29105"/>
    </cofactor>
</comment>
<dbReference type="Gene3D" id="3.30.428.10">
    <property type="entry name" value="HIT-like"/>
    <property type="match status" value="2"/>
</dbReference>
<dbReference type="InterPro" id="IPR001937">
    <property type="entry name" value="GalP_UDPtransf1"/>
</dbReference>
<dbReference type="GO" id="GO:0005737">
    <property type="term" value="C:cytoplasm"/>
    <property type="evidence" value="ECO:0007669"/>
    <property type="project" value="TreeGrafter"/>
</dbReference>
<organism evidence="18 19">
    <name type="scientific">Rothia aerolata</name>
    <dbReference type="NCBI Taxonomy" id="1812262"/>
    <lineage>
        <taxon>Bacteria</taxon>
        <taxon>Bacillati</taxon>
        <taxon>Actinomycetota</taxon>
        <taxon>Actinomycetes</taxon>
        <taxon>Micrococcales</taxon>
        <taxon>Micrococcaceae</taxon>
        <taxon>Rothia</taxon>
    </lineage>
</organism>
<evidence type="ECO:0000256" key="9">
    <source>
        <dbReference type="ARBA" id="ARBA00022723"/>
    </source>
</evidence>
<evidence type="ECO:0000313" key="18">
    <source>
        <dbReference type="EMBL" id="GGH65881.1"/>
    </source>
</evidence>
<evidence type="ECO:0000256" key="8">
    <source>
        <dbReference type="ARBA" id="ARBA00022695"/>
    </source>
</evidence>
<comment type="catalytic activity">
    <reaction evidence="1 15">
        <text>alpha-D-galactose 1-phosphate + UDP-alpha-D-glucose = alpha-D-glucose 1-phosphate + UDP-alpha-D-galactose</text>
        <dbReference type="Rhea" id="RHEA:13989"/>
        <dbReference type="ChEBI" id="CHEBI:58336"/>
        <dbReference type="ChEBI" id="CHEBI:58601"/>
        <dbReference type="ChEBI" id="CHEBI:58885"/>
        <dbReference type="ChEBI" id="CHEBI:66914"/>
        <dbReference type="EC" id="2.7.7.12"/>
    </reaction>
</comment>
<evidence type="ECO:0000313" key="19">
    <source>
        <dbReference type="Proteomes" id="UP000600171"/>
    </source>
</evidence>
<evidence type="ECO:0000256" key="6">
    <source>
        <dbReference type="ARBA" id="ARBA00016340"/>
    </source>
</evidence>
<keyword evidence="12 15" id="KW-0119">Carbohydrate metabolism</keyword>
<keyword evidence="7 15" id="KW-0808">Transferase</keyword>
<name>A0A917IW97_9MICC</name>
<feature type="domain" description="Galactose-1-phosphate uridyl transferase N-terminal" evidence="16">
    <location>
        <begin position="64"/>
        <end position="218"/>
    </location>
</feature>
<evidence type="ECO:0000256" key="15">
    <source>
        <dbReference type="RuleBase" id="RU000506"/>
    </source>
</evidence>
<dbReference type="Pfam" id="PF02744">
    <property type="entry name" value="GalP_UDP_tr_C"/>
    <property type="match status" value="1"/>
</dbReference>
<dbReference type="GO" id="GO:0008108">
    <property type="term" value="F:UDP-glucose:hexose-1-phosphate uridylyltransferase activity"/>
    <property type="evidence" value="ECO:0007669"/>
    <property type="project" value="UniProtKB-UniRule"/>
</dbReference>
<dbReference type="InterPro" id="IPR036265">
    <property type="entry name" value="HIT-like_sf"/>
</dbReference>
<sequence length="393" mass="43730">MSAETIESPATAHPVKVSRGTLADGREILFFDDSQPYLSGEKTREIKDERPLGPRELPPYEAAAVRVDPLTGDSVALAAHRMNRTFLPPADEDPLAPAGVGTVPSEIPEADYDVVVFENRFPSLQGPLEILRDEPLFKETTPGGRCEVVSFTPNRQGSFAELGFKRARTVIEAWTHRTRELSAREGIRQVFPFENRGEEIGVTLHHPHGQIYAYPYLPPYTAAVATRAKEWATSGAGDDLLGDVLAAELEAGERIVRETEHWVAYVPFAAKWPVELMVMPRRAARDFTELTDAEKDDLTHLYLDLLGRLDRFFDEVDRLPYISAWHQAPVSGGENISRMYLHVFSLLRSPGKLKYLAGSESAMAAWVSDTTPERIAARFRQIAPTPRPEGGLS</sequence>
<dbReference type="InterPro" id="IPR019779">
    <property type="entry name" value="GalP_UDPtransf1_His-AS"/>
</dbReference>
<comment type="similarity">
    <text evidence="4 15">Belongs to the galactose-1-phosphate uridylyltransferase type 1 family.</text>
</comment>
<evidence type="ECO:0000256" key="5">
    <source>
        <dbReference type="ARBA" id="ARBA00012384"/>
    </source>
</evidence>
<comment type="pathway">
    <text evidence="3 15">Carbohydrate metabolism; galactose metabolism.</text>
</comment>
<evidence type="ECO:0000259" key="17">
    <source>
        <dbReference type="Pfam" id="PF02744"/>
    </source>
</evidence>
<evidence type="ECO:0000256" key="12">
    <source>
        <dbReference type="ARBA" id="ARBA00023277"/>
    </source>
</evidence>
<dbReference type="EMBL" id="BMDC01000004">
    <property type="protein sequence ID" value="GGH65881.1"/>
    <property type="molecule type" value="Genomic_DNA"/>
</dbReference>
<evidence type="ECO:0000256" key="10">
    <source>
        <dbReference type="ARBA" id="ARBA00022833"/>
    </source>
</evidence>
<dbReference type="RefSeq" id="WP_188360194.1">
    <property type="nucleotide sequence ID" value="NZ_BMDC01000004.1"/>
</dbReference>
<evidence type="ECO:0000256" key="13">
    <source>
        <dbReference type="NCBIfam" id="TIGR00209"/>
    </source>
</evidence>
<feature type="active site" description="Tele-UMP-histidine intermediate" evidence="14">
    <location>
        <position position="208"/>
    </location>
</feature>
<keyword evidence="11 15" id="KW-0299">Galactose metabolism</keyword>
<reference evidence="18 19" key="1">
    <citation type="journal article" date="2014" name="Int. J. Syst. Evol. Microbiol.">
        <title>Complete genome sequence of Corynebacterium casei LMG S-19264T (=DSM 44701T), isolated from a smear-ripened cheese.</title>
        <authorList>
            <consortium name="US DOE Joint Genome Institute (JGI-PGF)"/>
            <person name="Walter F."/>
            <person name="Albersmeier A."/>
            <person name="Kalinowski J."/>
            <person name="Ruckert C."/>
        </authorList>
    </citation>
    <scope>NUCLEOTIDE SEQUENCE [LARGE SCALE GENOMIC DNA]</scope>
    <source>
        <strain evidence="18 19">CCM 8669</strain>
    </source>
</reference>
<comment type="caution">
    <text evidence="18">The sequence shown here is derived from an EMBL/GenBank/DDBJ whole genome shotgun (WGS) entry which is preliminary data.</text>
</comment>
<keyword evidence="19" id="KW-1185">Reference proteome</keyword>
<gene>
    <name evidence="18" type="primary">galT</name>
    <name evidence="18" type="ORF">GCM10007359_19550</name>
</gene>
<evidence type="ECO:0000256" key="2">
    <source>
        <dbReference type="ARBA" id="ARBA00001947"/>
    </source>
</evidence>
<keyword evidence="9 15" id="KW-0479">Metal-binding</keyword>
<evidence type="ECO:0000259" key="16">
    <source>
        <dbReference type="Pfam" id="PF01087"/>
    </source>
</evidence>
<dbReference type="AlphaFoldDB" id="A0A917IW97"/>
<proteinExistence type="inferred from homology"/>
<keyword evidence="10" id="KW-0862">Zinc</keyword>
<dbReference type="Proteomes" id="UP000600171">
    <property type="component" value="Unassembled WGS sequence"/>
</dbReference>
<dbReference type="InterPro" id="IPR005849">
    <property type="entry name" value="GalP_Utransf_N"/>
</dbReference>
<dbReference type="GO" id="GO:0033499">
    <property type="term" value="P:galactose catabolic process via UDP-galactose, Leloir pathway"/>
    <property type="evidence" value="ECO:0007669"/>
    <property type="project" value="TreeGrafter"/>
</dbReference>
<feature type="domain" description="Galactose-1-phosphate uridyl transferase C-terminal" evidence="17">
    <location>
        <begin position="234"/>
        <end position="382"/>
    </location>
</feature>
<dbReference type="GO" id="GO:0008270">
    <property type="term" value="F:zinc ion binding"/>
    <property type="evidence" value="ECO:0007669"/>
    <property type="project" value="InterPro"/>
</dbReference>
<dbReference type="PANTHER" id="PTHR11943:SF1">
    <property type="entry name" value="GALACTOSE-1-PHOSPHATE URIDYLYLTRANSFERASE"/>
    <property type="match status" value="1"/>
</dbReference>
<accession>A0A917IW97</accession>
<dbReference type="SUPFAM" id="SSF54197">
    <property type="entry name" value="HIT-like"/>
    <property type="match status" value="2"/>
</dbReference>
<dbReference type="PROSITE" id="PS00117">
    <property type="entry name" value="GAL_P_UDP_TRANSF_I"/>
    <property type="match status" value="1"/>
</dbReference>